<evidence type="ECO:0000313" key="2">
    <source>
        <dbReference type="Proteomes" id="UP001162483"/>
    </source>
</evidence>
<gene>
    <name evidence="1" type="ORF">SPARVUS_LOCUS5981973</name>
</gene>
<dbReference type="Proteomes" id="UP001162483">
    <property type="component" value="Unassembled WGS sequence"/>
</dbReference>
<comment type="caution">
    <text evidence="1">The sequence shown here is derived from an EMBL/GenBank/DDBJ whole genome shotgun (WGS) entry which is preliminary data.</text>
</comment>
<organism evidence="1 2">
    <name type="scientific">Staurois parvus</name>
    <dbReference type="NCBI Taxonomy" id="386267"/>
    <lineage>
        <taxon>Eukaryota</taxon>
        <taxon>Metazoa</taxon>
        <taxon>Chordata</taxon>
        <taxon>Craniata</taxon>
        <taxon>Vertebrata</taxon>
        <taxon>Euteleostomi</taxon>
        <taxon>Amphibia</taxon>
        <taxon>Batrachia</taxon>
        <taxon>Anura</taxon>
        <taxon>Neobatrachia</taxon>
        <taxon>Ranoidea</taxon>
        <taxon>Ranidae</taxon>
        <taxon>Staurois</taxon>
    </lineage>
</organism>
<keyword evidence="2" id="KW-1185">Reference proteome</keyword>
<dbReference type="InterPro" id="IPR036388">
    <property type="entry name" value="WH-like_DNA-bd_sf"/>
</dbReference>
<sequence length="188" mass="21142">MVYIYIYICIYIYTHTYYIAKSIGTHPFKSLVTAVLITSMAIGMQTASTSICERMGHSQELSEFKRATVIGCHMCNKSIHEISLLLNISRSTFSDIITKLKQLGTTATQPQSGRPHKMTERGQRMLKHPMCRSCQLSAESIAKDLQTSCGLQISTQRERASCNGFPWLNSCIQVLHHQVQCKESYAVA</sequence>
<dbReference type="SUPFAM" id="SSF46689">
    <property type="entry name" value="Homeodomain-like"/>
    <property type="match status" value="1"/>
</dbReference>
<dbReference type="EMBL" id="CATNWA010013274">
    <property type="protein sequence ID" value="CAI9564823.1"/>
    <property type="molecule type" value="Genomic_DNA"/>
</dbReference>
<reference evidence="1" key="1">
    <citation type="submission" date="2023-05" db="EMBL/GenBank/DDBJ databases">
        <authorList>
            <person name="Stuckert A."/>
        </authorList>
    </citation>
    <scope>NUCLEOTIDE SEQUENCE</scope>
</reference>
<accession>A0ABN9CXT7</accession>
<dbReference type="Gene3D" id="1.10.10.10">
    <property type="entry name" value="Winged helix-like DNA-binding domain superfamily/Winged helix DNA-binding domain"/>
    <property type="match status" value="1"/>
</dbReference>
<protein>
    <submittedName>
        <fullName evidence="1">Uncharacterized protein</fullName>
    </submittedName>
</protein>
<evidence type="ECO:0000313" key="1">
    <source>
        <dbReference type="EMBL" id="CAI9564823.1"/>
    </source>
</evidence>
<proteinExistence type="predicted"/>
<name>A0ABN9CXT7_9NEOB</name>
<dbReference type="InterPro" id="IPR009057">
    <property type="entry name" value="Homeodomain-like_sf"/>
</dbReference>